<comment type="caution">
    <text evidence="1">The sequence shown here is derived from an EMBL/GenBank/DDBJ whole genome shotgun (WGS) entry which is preliminary data.</text>
</comment>
<evidence type="ECO:0000313" key="1">
    <source>
        <dbReference type="EMBL" id="KAJ4456812.1"/>
    </source>
</evidence>
<gene>
    <name evidence="1" type="ORF">PAPYR_7836</name>
</gene>
<dbReference type="Proteomes" id="UP001141327">
    <property type="component" value="Unassembled WGS sequence"/>
</dbReference>
<accession>A0ABQ8UGJ1</accession>
<reference evidence="1" key="1">
    <citation type="journal article" date="2022" name="bioRxiv">
        <title>Genomics of Preaxostyla Flagellates Illuminates Evolutionary Transitions and the Path Towards Mitochondrial Loss.</title>
        <authorList>
            <person name="Novak L.V.F."/>
            <person name="Treitli S.C."/>
            <person name="Pyrih J."/>
            <person name="Halakuc P."/>
            <person name="Pipaliya S.V."/>
            <person name="Vacek V."/>
            <person name="Brzon O."/>
            <person name="Soukal P."/>
            <person name="Eme L."/>
            <person name="Dacks J.B."/>
            <person name="Karnkowska A."/>
            <person name="Elias M."/>
            <person name="Hampl V."/>
        </authorList>
    </citation>
    <scope>NUCLEOTIDE SEQUENCE</scope>
    <source>
        <strain evidence="1">RCP-MX</strain>
    </source>
</reference>
<keyword evidence="2" id="KW-1185">Reference proteome</keyword>
<proteinExistence type="predicted"/>
<sequence length="392" mass="41463">MQPHPTPDDLPLGLLPRELLLALVDAAPFPLLCYCQLIGLTHGIRSAIRGSLRGLSFQSPVPLEDYPGADDYCLAPCLPADALAAIVGPCKGLVRLALPSHNSRHPAVLGCGLFDVDSPEAATAWADEAFGGHSQLAVLEIPGAATLWPAIMWILPHLPGLEEVHYLQARPLRARILNALATFCPKLRVLHLGQHTSASHYTRDFGLLGPLAGTLHELVLPDSTLADGTLRSLVSGLPLLKRLEVKSGGMALRPLAQHLTHYTDNDLPAQNRGDLAGLNRLETLAAGSFSGDDGYAPVVAACRDTLRSLSLFTRADVSPGGGLLAALGGLARLTRLKLTLRGEGGTLSAVLAALPPGLLENQLEYLSLDLEGDSTPARPPRIVHADPELPLP</sequence>
<dbReference type="EMBL" id="JAPMOS010000060">
    <property type="protein sequence ID" value="KAJ4456812.1"/>
    <property type="molecule type" value="Genomic_DNA"/>
</dbReference>
<dbReference type="Gene3D" id="3.80.10.10">
    <property type="entry name" value="Ribonuclease Inhibitor"/>
    <property type="match status" value="1"/>
</dbReference>
<name>A0ABQ8UGJ1_9EUKA</name>
<dbReference type="InterPro" id="IPR032675">
    <property type="entry name" value="LRR_dom_sf"/>
</dbReference>
<organism evidence="1 2">
    <name type="scientific">Paratrimastix pyriformis</name>
    <dbReference type="NCBI Taxonomy" id="342808"/>
    <lineage>
        <taxon>Eukaryota</taxon>
        <taxon>Metamonada</taxon>
        <taxon>Preaxostyla</taxon>
        <taxon>Paratrimastigidae</taxon>
        <taxon>Paratrimastix</taxon>
    </lineage>
</organism>
<evidence type="ECO:0000313" key="2">
    <source>
        <dbReference type="Proteomes" id="UP001141327"/>
    </source>
</evidence>
<dbReference type="SUPFAM" id="SSF52047">
    <property type="entry name" value="RNI-like"/>
    <property type="match status" value="1"/>
</dbReference>
<protein>
    <submittedName>
        <fullName evidence="1">Uncharacterized protein</fullName>
    </submittedName>
</protein>